<feature type="compositionally biased region" description="Pro residues" evidence="1">
    <location>
        <begin position="10"/>
        <end position="21"/>
    </location>
</feature>
<organism evidence="2 3">
    <name type="scientific">Candolleomyces aberdarensis</name>
    <dbReference type="NCBI Taxonomy" id="2316362"/>
    <lineage>
        <taxon>Eukaryota</taxon>
        <taxon>Fungi</taxon>
        <taxon>Dikarya</taxon>
        <taxon>Basidiomycota</taxon>
        <taxon>Agaricomycotina</taxon>
        <taxon>Agaricomycetes</taxon>
        <taxon>Agaricomycetidae</taxon>
        <taxon>Agaricales</taxon>
        <taxon>Agaricineae</taxon>
        <taxon>Psathyrellaceae</taxon>
        <taxon>Candolleomyces</taxon>
    </lineage>
</organism>
<evidence type="ECO:0000313" key="3">
    <source>
        <dbReference type="Proteomes" id="UP000290288"/>
    </source>
</evidence>
<dbReference type="GO" id="GO:0005634">
    <property type="term" value="C:nucleus"/>
    <property type="evidence" value="ECO:0007669"/>
    <property type="project" value="TreeGrafter"/>
</dbReference>
<sequence length="425" mass="46216">MSTKSVGDPPSLPPPPPPPQAISPKDRKMLALIRNSAPVLLQNIQSGLSRLPVELVWAAHSQWPLQPEESRAQQPNNRPIRISILDSSFNPPTLAHLALANSARPKYHSEPPGSEYDAKLLLLSVKNADKTLKPGDASYHQRLEMMALLAKEVRTHYHRQGGDNHNLAIAIVDEPTFVGKSRVLQEYLRNRLATLLPETQSHPCNANVNVGADASTKTIPINQRPQLTFIVGMDTLERLFSPRYYPPSPPSDPTTTTAAAGGVTAEQTMITVLSRMLSPYPEGDDTLIVCAKRGNLPSDKTQDSKGESGYASTLKLGIKCGWMKDPDTSAHSTSGSGSVVPPDPRHPDSDVASPTEDDGNIPNNERIVIINIGDRESKFSSTAVRNARARMGLVGSEVGGGPWKQWVTKSVAQYIEEEKLYVSSV</sequence>
<reference evidence="2 3" key="1">
    <citation type="submission" date="2019-01" db="EMBL/GenBank/DDBJ databases">
        <title>Draft genome sequence of Psathyrella aberdarensis IHI B618.</title>
        <authorList>
            <person name="Buettner E."/>
            <person name="Kellner H."/>
        </authorList>
    </citation>
    <scope>NUCLEOTIDE SEQUENCE [LARGE SCALE GENOMIC DNA]</scope>
    <source>
        <strain evidence="2 3">IHI B618</strain>
    </source>
</reference>
<dbReference type="STRING" id="2316362.A0A4Q2DXR5"/>
<proteinExistence type="predicted"/>
<accession>A0A4Q2DXR5</accession>
<feature type="region of interest" description="Disordered" evidence="1">
    <location>
        <begin position="1"/>
        <end position="24"/>
    </location>
</feature>
<dbReference type="GO" id="GO:0005737">
    <property type="term" value="C:cytoplasm"/>
    <property type="evidence" value="ECO:0007669"/>
    <property type="project" value="TreeGrafter"/>
</dbReference>
<dbReference type="SUPFAM" id="SSF52374">
    <property type="entry name" value="Nucleotidylyl transferase"/>
    <property type="match status" value="1"/>
</dbReference>
<name>A0A4Q2DXR5_9AGAR</name>
<protein>
    <recommendedName>
        <fullName evidence="4">Nicotinamide-nucleotide adenylyltransferase</fullName>
    </recommendedName>
</protein>
<dbReference type="PANTHER" id="PTHR31285:SF0">
    <property type="entry name" value="NICOTINAMIDE MONONUCLEOTIDE ADENYLYLTRANSFERASE"/>
    <property type="match status" value="1"/>
</dbReference>
<feature type="region of interest" description="Disordered" evidence="1">
    <location>
        <begin position="325"/>
        <end position="362"/>
    </location>
</feature>
<dbReference type="GO" id="GO:0016887">
    <property type="term" value="F:ATP hydrolysis activity"/>
    <property type="evidence" value="ECO:0007669"/>
    <property type="project" value="TreeGrafter"/>
</dbReference>
<dbReference type="Gene3D" id="3.40.50.620">
    <property type="entry name" value="HUPs"/>
    <property type="match status" value="1"/>
</dbReference>
<evidence type="ECO:0000256" key="1">
    <source>
        <dbReference type="SAM" id="MobiDB-lite"/>
    </source>
</evidence>
<dbReference type="InterPro" id="IPR014729">
    <property type="entry name" value="Rossmann-like_a/b/a_fold"/>
</dbReference>
<keyword evidence="3" id="KW-1185">Reference proteome</keyword>
<dbReference type="EMBL" id="SDEE01000004">
    <property type="protein sequence ID" value="RXW25520.1"/>
    <property type="molecule type" value="Genomic_DNA"/>
</dbReference>
<dbReference type="AlphaFoldDB" id="A0A4Q2DXR5"/>
<dbReference type="PANTHER" id="PTHR31285">
    <property type="entry name" value="NICOTINAMIDE MONONUCLEOTIDE ADENYLYLTRANSFERASE"/>
    <property type="match status" value="1"/>
</dbReference>
<dbReference type="OrthoDB" id="5591297at2759"/>
<evidence type="ECO:0008006" key="4">
    <source>
        <dbReference type="Google" id="ProtNLM"/>
    </source>
</evidence>
<gene>
    <name evidence="2" type="ORF">EST38_g347</name>
</gene>
<dbReference type="GO" id="GO:0000309">
    <property type="term" value="F:nicotinamide-nucleotide adenylyltransferase activity"/>
    <property type="evidence" value="ECO:0007669"/>
    <property type="project" value="TreeGrafter"/>
</dbReference>
<dbReference type="Proteomes" id="UP000290288">
    <property type="component" value="Unassembled WGS sequence"/>
</dbReference>
<evidence type="ECO:0000313" key="2">
    <source>
        <dbReference type="EMBL" id="RXW25520.1"/>
    </source>
</evidence>
<comment type="caution">
    <text evidence="2">The sequence shown here is derived from an EMBL/GenBank/DDBJ whole genome shotgun (WGS) entry which is preliminary data.</text>
</comment>